<dbReference type="RefSeq" id="WP_237852743.1">
    <property type="nucleotide sequence ID" value="NZ_JAKLWS010000004.1"/>
</dbReference>
<comment type="caution">
    <text evidence="1">The sequence shown here is derived from an EMBL/GenBank/DDBJ whole genome shotgun (WGS) entry which is preliminary data.</text>
</comment>
<evidence type="ECO:0000313" key="2">
    <source>
        <dbReference type="Proteomes" id="UP001165366"/>
    </source>
</evidence>
<name>A0ABS9KAN6_9BACT</name>
<evidence type="ECO:0000313" key="1">
    <source>
        <dbReference type="EMBL" id="MCG2587900.1"/>
    </source>
</evidence>
<organism evidence="1 2">
    <name type="scientific">Rhodohalobacter sulfatireducens</name>
    <dbReference type="NCBI Taxonomy" id="2911366"/>
    <lineage>
        <taxon>Bacteria</taxon>
        <taxon>Pseudomonadati</taxon>
        <taxon>Balneolota</taxon>
        <taxon>Balneolia</taxon>
        <taxon>Balneolales</taxon>
        <taxon>Balneolaceae</taxon>
        <taxon>Rhodohalobacter</taxon>
    </lineage>
</organism>
<reference evidence="1" key="2">
    <citation type="submission" date="2024-05" db="EMBL/GenBank/DDBJ databases">
        <title>Rhodohalobacter halophilus gen. nov., sp. nov., a moderately halophilic member of the family Balneolaceae.</title>
        <authorList>
            <person name="Xia J."/>
        </authorList>
    </citation>
    <scope>NUCLEOTIDE SEQUENCE</scope>
    <source>
        <strain evidence="1">WB101</strain>
    </source>
</reference>
<protein>
    <submittedName>
        <fullName evidence="1">Uncharacterized protein</fullName>
    </submittedName>
</protein>
<gene>
    <name evidence="1" type="ORF">L6773_04950</name>
</gene>
<proteinExistence type="predicted"/>
<reference evidence="1" key="1">
    <citation type="submission" date="2022-01" db="EMBL/GenBank/DDBJ databases">
        <authorList>
            <person name="Wang Y."/>
        </authorList>
    </citation>
    <scope>NUCLEOTIDE SEQUENCE</scope>
    <source>
        <strain evidence="1">WB101</strain>
    </source>
</reference>
<keyword evidence="2" id="KW-1185">Reference proteome</keyword>
<sequence length="83" mass="9904">MADKNDLDQWAIEALHDLGGRASMIEVAKRTWKKHKKELHASGRHFRSWQYDFTWIGRRLRDRGVIHSEETYPEGLWVLKEQS</sequence>
<accession>A0ABS9KAN6</accession>
<dbReference type="EMBL" id="JAKLWS010000004">
    <property type="protein sequence ID" value="MCG2587900.1"/>
    <property type="molecule type" value="Genomic_DNA"/>
</dbReference>
<dbReference type="Proteomes" id="UP001165366">
    <property type="component" value="Unassembled WGS sequence"/>
</dbReference>